<dbReference type="RefSeq" id="WP_279647961.1">
    <property type="nucleotide sequence ID" value="NZ_JAODZE010000001.1"/>
</dbReference>
<evidence type="ECO:0008006" key="3">
    <source>
        <dbReference type="Google" id="ProtNLM"/>
    </source>
</evidence>
<name>A0AA42KRI9_STUST</name>
<gene>
    <name evidence="1" type="ORF">N7335_02125</name>
</gene>
<organism evidence="1 2">
    <name type="scientific">Stutzerimonas stutzeri</name>
    <name type="common">Pseudomonas stutzeri</name>
    <dbReference type="NCBI Taxonomy" id="316"/>
    <lineage>
        <taxon>Bacteria</taxon>
        <taxon>Pseudomonadati</taxon>
        <taxon>Pseudomonadota</taxon>
        <taxon>Gammaproteobacteria</taxon>
        <taxon>Pseudomonadales</taxon>
        <taxon>Pseudomonadaceae</taxon>
        <taxon>Stutzerimonas</taxon>
    </lineage>
</organism>
<reference evidence="1" key="1">
    <citation type="submission" date="2022-09" db="EMBL/GenBank/DDBJ databases">
        <title>Intensive care unit water sources are persistently colonized with multi-drug resistant bacteria and are the site of extensive horizontal gene transfer of antibiotic resistance genes.</title>
        <authorList>
            <person name="Diorio-Toth L."/>
        </authorList>
    </citation>
    <scope>NUCLEOTIDE SEQUENCE</scope>
    <source>
        <strain evidence="1">GD04147</strain>
    </source>
</reference>
<dbReference type="Proteomes" id="UP001158076">
    <property type="component" value="Unassembled WGS sequence"/>
</dbReference>
<comment type="caution">
    <text evidence="1">The sequence shown here is derived from an EMBL/GenBank/DDBJ whole genome shotgun (WGS) entry which is preliminary data.</text>
</comment>
<proteinExistence type="predicted"/>
<dbReference type="AlphaFoldDB" id="A0AA42KRI9"/>
<evidence type="ECO:0000313" key="2">
    <source>
        <dbReference type="Proteomes" id="UP001158076"/>
    </source>
</evidence>
<protein>
    <recommendedName>
        <fullName evidence="3">Primase C-terminal 1 domain-containing protein</fullName>
    </recommendedName>
</protein>
<evidence type="ECO:0000313" key="1">
    <source>
        <dbReference type="EMBL" id="MDH0145184.1"/>
    </source>
</evidence>
<sequence length="425" mass="48095">MKIQYATQTTAHTQTVHNRESVSFKDFYETVLEPMRISEDKVGATFIPSLFRAPSRLAENVIHTSLIIFDIDQKEGDDLVSMEEIEDVMYDLGLEHAVYTSFSNTAAVQRFRLVIPASRPIYPEEYPYVMSAMVEELDEFLDGRFSKVIDRCWKNEVSRCYYTFTVHPDRRNGAISFYNPGNPADIDDLKLRQSTYGQDIEYQSASKARKPGTAVGAQGRSMELNRILGGLFRTCTEDQITNAIFEADKEMNGSNAYFADPQYSRNRPRPGESQNAASLRSCRSWVKSHINWLRRKASKTDYTIINKRGENKGAVPQHDAVIQIWKAENQSQNGKEKVKLSCKIISGEHAGAIFWHTVFGEGHSENAIKVSQDLARNASIATKTKIESIKDMVKLSGKIAKARIKYKEGTNGFKPQNEIGAIYIE</sequence>
<dbReference type="EMBL" id="JAODZE010000001">
    <property type="protein sequence ID" value="MDH0145184.1"/>
    <property type="molecule type" value="Genomic_DNA"/>
</dbReference>
<accession>A0AA42KRI9</accession>